<dbReference type="Gene3D" id="1.25.40.10">
    <property type="entry name" value="Tetratricopeptide repeat domain"/>
    <property type="match status" value="1"/>
</dbReference>
<dbReference type="InterPro" id="IPR011990">
    <property type="entry name" value="TPR-like_helical_dom_sf"/>
</dbReference>
<name>A0A917IGQ1_9MICO</name>
<keyword evidence="2" id="KW-0238">DNA-binding</keyword>
<dbReference type="SUPFAM" id="SSF48452">
    <property type="entry name" value="TPR-like"/>
    <property type="match status" value="1"/>
</dbReference>
<evidence type="ECO:0000313" key="8">
    <source>
        <dbReference type="Proteomes" id="UP000657592"/>
    </source>
</evidence>
<evidence type="ECO:0000256" key="1">
    <source>
        <dbReference type="ARBA" id="ARBA00023015"/>
    </source>
</evidence>
<dbReference type="InterPro" id="IPR016032">
    <property type="entry name" value="Sig_transdc_resp-reg_C-effctor"/>
</dbReference>
<proteinExistence type="predicted"/>
<evidence type="ECO:0000256" key="4">
    <source>
        <dbReference type="PROSITE-ProRule" id="PRU00339"/>
    </source>
</evidence>
<comment type="caution">
    <text evidence="7">The sequence shown here is derived from an EMBL/GenBank/DDBJ whole genome shotgun (WGS) entry which is preliminary data.</text>
</comment>
<organism evidence="7 8">
    <name type="scientific">Microbacterium album</name>
    <dbReference type="NCBI Taxonomy" id="2053191"/>
    <lineage>
        <taxon>Bacteria</taxon>
        <taxon>Bacillati</taxon>
        <taxon>Actinomycetota</taxon>
        <taxon>Actinomycetes</taxon>
        <taxon>Micrococcales</taxon>
        <taxon>Microbacteriaceae</taxon>
        <taxon>Microbacterium</taxon>
    </lineage>
</organism>
<dbReference type="InterPro" id="IPR000792">
    <property type="entry name" value="Tscrpt_reg_LuxR_C"/>
</dbReference>
<dbReference type="SMART" id="SM00421">
    <property type="entry name" value="HTH_LUXR"/>
    <property type="match status" value="1"/>
</dbReference>
<dbReference type="PANTHER" id="PTHR44688:SF16">
    <property type="entry name" value="DNA-BINDING TRANSCRIPTIONAL ACTIVATOR DEVR_DOSR"/>
    <property type="match status" value="1"/>
</dbReference>
<feature type="compositionally biased region" description="Basic and acidic residues" evidence="5">
    <location>
        <begin position="1"/>
        <end position="19"/>
    </location>
</feature>
<dbReference type="GO" id="GO:0003677">
    <property type="term" value="F:DNA binding"/>
    <property type="evidence" value="ECO:0007669"/>
    <property type="project" value="UniProtKB-KW"/>
</dbReference>
<dbReference type="PANTHER" id="PTHR44688">
    <property type="entry name" value="DNA-BINDING TRANSCRIPTIONAL ACTIVATOR DEVR_DOSR"/>
    <property type="match status" value="1"/>
</dbReference>
<gene>
    <name evidence="7" type="ORF">GCM10010921_18470</name>
</gene>
<reference evidence="7" key="2">
    <citation type="submission" date="2020-09" db="EMBL/GenBank/DDBJ databases">
        <authorList>
            <person name="Sun Q."/>
            <person name="Zhou Y."/>
        </authorList>
    </citation>
    <scope>NUCLEOTIDE SEQUENCE</scope>
    <source>
        <strain evidence="7">CGMCC 1.15794</strain>
    </source>
</reference>
<dbReference type="InterPro" id="IPR019734">
    <property type="entry name" value="TPR_rpt"/>
</dbReference>
<keyword evidence="8" id="KW-1185">Reference proteome</keyword>
<dbReference type="InterPro" id="IPR036388">
    <property type="entry name" value="WH-like_DNA-bd_sf"/>
</dbReference>
<dbReference type="CDD" id="cd06170">
    <property type="entry name" value="LuxR_C_like"/>
    <property type="match status" value="1"/>
</dbReference>
<keyword evidence="4" id="KW-0802">TPR repeat</keyword>
<dbReference type="AlphaFoldDB" id="A0A917IGQ1"/>
<evidence type="ECO:0000256" key="5">
    <source>
        <dbReference type="SAM" id="MobiDB-lite"/>
    </source>
</evidence>
<evidence type="ECO:0000313" key="7">
    <source>
        <dbReference type="EMBL" id="GGH44068.1"/>
    </source>
</evidence>
<dbReference type="Gene3D" id="1.10.10.10">
    <property type="entry name" value="Winged helix-like DNA-binding domain superfamily/Winged helix DNA-binding domain"/>
    <property type="match status" value="1"/>
</dbReference>
<reference evidence="7" key="1">
    <citation type="journal article" date="2014" name="Int. J. Syst. Evol. Microbiol.">
        <title>Complete genome sequence of Corynebacterium casei LMG S-19264T (=DSM 44701T), isolated from a smear-ripened cheese.</title>
        <authorList>
            <consortium name="US DOE Joint Genome Institute (JGI-PGF)"/>
            <person name="Walter F."/>
            <person name="Albersmeier A."/>
            <person name="Kalinowski J."/>
            <person name="Ruckert C."/>
        </authorList>
    </citation>
    <scope>NUCLEOTIDE SEQUENCE</scope>
    <source>
        <strain evidence="7">CGMCC 1.15794</strain>
    </source>
</reference>
<dbReference type="EMBL" id="BMJY01000006">
    <property type="protein sequence ID" value="GGH44068.1"/>
    <property type="molecule type" value="Genomic_DNA"/>
</dbReference>
<keyword evidence="1" id="KW-0805">Transcription regulation</keyword>
<evidence type="ECO:0000256" key="2">
    <source>
        <dbReference type="ARBA" id="ARBA00023125"/>
    </source>
</evidence>
<keyword evidence="3" id="KW-0804">Transcription</keyword>
<dbReference type="GO" id="GO:0006355">
    <property type="term" value="P:regulation of DNA-templated transcription"/>
    <property type="evidence" value="ECO:0007669"/>
    <property type="project" value="InterPro"/>
</dbReference>
<dbReference type="SUPFAM" id="SSF46894">
    <property type="entry name" value="C-terminal effector domain of the bipartite response regulators"/>
    <property type="match status" value="1"/>
</dbReference>
<feature type="region of interest" description="Disordered" evidence="5">
    <location>
        <begin position="1"/>
        <end position="28"/>
    </location>
</feature>
<dbReference type="PROSITE" id="PS50005">
    <property type="entry name" value="TPR"/>
    <property type="match status" value="1"/>
</dbReference>
<sequence length="561" mass="60503">MFRLAERPGRTAMDEHDAAMEEPPVPNSVDNATPEVLIRIAREGERHVESLRAAVSAGDYRAAVDVICRGWFELLGQQPATQQILSTVPTQIVMAQPLLATFLGLTYFVSPFQRGRALRLLVTAVRAARSENREVDMVDRALIRTGEAVAFRLLGLSDRGVPAAREALRMLDDLDETGRAKIGQLTRVYAHLGTTLHAAGRVEEAMAAYERGLAEGPPDSPSPGFGNLAMLAGLHALRGDLPEAEAHLEYARTGGWTDLQRSMYAGTFYRVAEAVAALERFDAETARQHLGAMVHDRRTIEHWAAIAQIEAWTGLVAGRPGDALARLEEIVAARGAEARSRVARRQLCGARVLVQLALGNVDAAAALLRHDGGRGADVRVHRARIDLVMGRNGSALAEVRALAGAHLSARLRAEALAIETAVHLRLPHSVRAPHLSQQLGALLTSTRQRLPLALIPADDLERVIAALDAAGYGELVRAVPLRSVLAPMGSQPGLTRRELEVLAELVHTSSAPAIAAALHVSPNTVKTQLKSVYRKLGVNSREDAVAVALALHLISDDRRVD</sequence>
<evidence type="ECO:0000259" key="6">
    <source>
        <dbReference type="PROSITE" id="PS50043"/>
    </source>
</evidence>
<feature type="repeat" description="TPR" evidence="4">
    <location>
        <begin position="186"/>
        <end position="219"/>
    </location>
</feature>
<protein>
    <recommendedName>
        <fullName evidence="6">HTH luxR-type domain-containing protein</fullName>
    </recommendedName>
</protein>
<dbReference type="Proteomes" id="UP000657592">
    <property type="component" value="Unassembled WGS sequence"/>
</dbReference>
<dbReference type="Pfam" id="PF00196">
    <property type="entry name" value="GerE"/>
    <property type="match status" value="1"/>
</dbReference>
<accession>A0A917IGQ1</accession>
<feature type="domain" description="HTH luxR-type" evidence="6">
    <location>
        <begin position="487"/>
        <end position="552"/>
    </location>
</feature>
<dbReference type="PROSITE" id="PS50043">
    <property type="entry name" value="HTH_LUXR_2"/>
    <property type="match status" value="1"/>
</dbReference>
<evidence type="ECO:0000256" key="3">
    <source>
        <dbReference type="ARBA" id="ARBA00023163"/>
    </source>
</evidence>